<gene>
    <name evidence="2" type="ORF">J2S66_001967</name>
</gene>
<evidence type="ECO:0000313" key="2">
    <source>
        <dbReference type="EMBL" id="MDR6593583.1"/>
    </source>
</evidence>
<proteinExistence type="predicted"/>
<dbReference type="RefSeq" id="WP_310306419.1">
    <property type="nucleotide sequence ID" value="NZ_BAAAXB010000001.1"/>
</dbReference>
<sequence>MAGLDALLDEAGQRPGTVTCAAILGVLVGFGTLVGAVLAGVVLVEPSGEGWFALVAWSVVVAQVVAAVLLLAGGVRLAIGAGRRALVAGAVLELAVCAGYLLHALSAVASDAGESPAAAVVFIAVPIVVAAAAGASLLLALRPVTAEYLLFGRYVPR</sequence>
<keyword evidence="3" id="KW-1185">Reference proteome</keyword>
<feature type="transmembrane region" description="Helical" evidence="1">
    <location>
        <begin position="50"/>
        <end position="73"/>
    </location>
</feature>
<keyword evidence="1" id="KW-1133">Transmembrane helix</keyword>
<dbReference type="Proteomes" id="UP001268819">
    <property type="component" value="Unassembled WGS sequence"/>
</dbReference>
<accession>A0ABU1PSG2</accession>
<organism evidence="2 3">
    <name type="scientific">Saccharothrix longispora</name>
    <dbReference type="NCBI Taxonomy" id="33920"/>
    <lineage>
        <taxon>Bacteria</taxon>
        <taxon>Bacillati</taxon>
        <taxon>Actinomycetota</taxon>
        <taxon>Actinomycetes</taxon>
        <taxon>Pseudonocardiales</taxon>
        <taxon>Pseudonocardiaceae</taxon>
        <taxon>Saccharothrix</taxon>
    </lineage>
</organism>
<evidence type="ECO:0000313" key="3">
    <source>
        <dbReference type="Proteomes" id="UP001268819"/>
    </source>
</evidence>
<evidence type="ECO:0000256" key="1">
    <source>
        <dbReference type="SAM" id="Phobius"/>
    </source>
</evidence>
<feature type="transmembrane region" description="Helical" evidence="1">
    <location>
        <begin position="117"/>
        <end position="141"/>
    </location>
</feature>
<keyword evidence="1" id="KW-0812">Transmembrane</keyword>
<protein>
    <submittedName>
        <fullName evidence="2">Membrane protein YedE/YeeE</fullName>
    </submittedName>
</protein>
<keyword evidence="1" id="KW-0472">Membrane</keyword>
<comment type="caution">
    <text evidence="2">The sequence shown here is derived from an EMBL/GenBank/DDBJ whole genome shotgun (WGS) entry which is preliminary data.</text>
</comment>
<feature type="transmembrane region" description="Helical" evidence="1">
    <location>
        <begin position="85"/>
        <end position="105"/>
    </location>
</feature>
<feature type="transmembrane region" description="Helical" evidence="1">
    <location>
        <begin position="21"/>
        <end position="44"/>
    </location>
</feature>
<dbReference type="EMBL" id="JAVDSG010000001">
    <property type="protein sequence ID" value="MDR6593583.1"/>
    <property type="molecule type" value="Genomic_DNA"/>
</dbReference>
<name>A0ABU1PSG2_9PSEU</name>
<reference evidence="2 3" key="1">
    <citation type="submission" date="2023-07" db="EMBL/GenBank/DDBJ databases">
        <title>Sequencing the genomes of 1000 actinobacteria strains.</title>
        <authorList>
            <person name="Klenk H.-P."/>
        </authorList>
    </citation>
    <scope>NUCLEOTIDE SEQUENCE [LARGE SCALE GENOMIC DNA]</scope>
    <source>
        <strain evidence="2 3">DSM 43749</strain>
    </source>
</reference>